<comment type="caution">
    <text evidence="2">The sequence shown here is derived from an EMBL/GenBank/DDBJ whole genome shotgun (WGS) entry which is preliminary data.</text>
</comment>
<evidence type="ECO:0000313" key="3">
    <source>
        <dbReference type="Proteomes" id="UP001151760"/>
    </source>
</evidence>
<proteinExistence type="predicted"/>
<feature type="compositionally biased region" description="Basic residues" evidence="1">
    <location>
        <begin position="124"/>
        <end position="134"/>
    </location>
</feature>
<reference evidence="2" key="2">
    <citation type="submission" date="2022-01" db="EMBL/GenBank/DDBJ databases">
        <authorList>
            <person name="Yamashiro T."/>
            <person name="Shiraishi A."/>
            <person name="Satake H."/>
            <person name="Nakayama K."/>
        </authorList>
    </citation>
    <scope>NUCLEOTIDE SEQUENCE</scope>
</reference>
<feature type="region of interest" description="Disordered" evidence="1">
    <location>
        <begin position="59"/>
        <end position="134"/>
    </location>
</feature>
<feature type="region of interest" description="Disordered" evidence="1">
    <location>
        <begin position="251"/>
        <end position="273"/>
    </location>
</feature>
<name>A0ABQ5GCJ2_9ASTR</name>
<accession>A0ABQ5GCJ2</accession>
<evidence type="ECO:0000313" key="2">
    <source>
        <dbReference type="EMBL" id="GJT72592.1"/>
    </source>
</evidence>
<evidence type="ECO:0000256" key="1">
    <source>
        <dbReference type="SAM" id="MobiDB-lite"/>
    </source>
</evidence>
<feature type="compositionally biased region" description="Polar residues" evidence="1">
    <location>
        <begin position="192"/>
        <end position="203"/>
    </location>
</feature>
<feature type="compositionally biased region" description="Polar residues" evidence="1">
    <location>
        <begin position="86"/>
        <end position="106"/>
    </location>
</feature>
<feature type="region of interest" description="Disordered" evidence="1">
    <location>
        <begin position="184"/>
        <end position="213"/>
    </location>
</feature>
<organism evidence="2 3">
    <name type="scientific">Tanacetum coccineum</name>
    <dbReference type="NCBI Taxonomy" id="301880"/>
    <lineage>
        <taxon>Eukaryota</taxon>
        <taxon>Viridiplantae</taxon>
        <taxon>Streptophyta</taxon>
        <taxon>Embryophyta</taxon>
        <taxon>Tracheophyta</taxon>
        <taxon>Spermatophyta</taxon>
        <taxon>Magnoliopsida</taxon>
        <taxon>eudicotyledons</taxon>
        <taxon>Gunneridae</taxon>
        <taxon>Pentapetalae</taxon>
        <taxon>asterids</taxon>
        <taxon>campanulids</taxon>
        <taxon>Asterales</taxon>
        <taxon>Asteraceae</taxon>
        <taxon>Asteroideae</taxon>
        <taxon>Anthemideae</taxon>
        <taxon>Anthemidinae</taxon>
        <taxon>Tanacetum</taxon>
    </lineage>
</organism>
<feature type="compositionally biased region" description="Basic and acidic residues" evidence="1">
    <location>
        <begin position="59"/>
        <end position="82"/>
    </location>
</feature>
<gene>
    <name evidence="2" type="ORF">Tco_1031878</name>
</gene>
<dbReference type="EMBL" id="BQNB010018272">
    <property type="protein sequence ID" value="GJT72592.1"/>
    <property type="molecule type" value="Genomic_DNA"/>
</dbReference>
<dbReference type="Proteomes" id="UP001151760">
    <property type="component" value="Unassembled WGS sequence"/>
</dbReference>
<protein>
    <submittedName>
        <fullName evidence="2">Uncharacterized protein</fullName>
    </submittedName>
</protein>
<keyword evidence="3" id="KW-1185">Reference proteome</keyword>
<reference evidence="2" key="1">
    <citation type="journal article" date="2022" name="Int. J. Mol. Sci.">
        <title>Draft Genome of Tanacetum Coccineum: Genomic Comparison of Closely Related Tanacetum-Family Plants.</title>
        <authorList>
            <person name="Yamashiro T."/>
            <person name="Shiraishi A."/>
            <person name="Nakayama K."/>
            <person name="Satake H."/>
        </authorList>
    </citation>
    <scope>NUCLEOTIDE SEQUENCE</scope>
</reference>
<sequence length="273" mass="30760">MIPRQRQSDPETLVLTTAQIDLDEATQMSIATAKSIEDFEAQQAVKKVEEHLIDEDIEKIMEGDEESDANKFVDDIEEREGYSGDSGYTPTTTPRSSMTHIDSLSSDMEELKELTASEPTSSSSKHKTSHSKHIRGKVVVLEMVDETTNDNMKKNLSMVVKEAIKLERESTKADIAAMVDDDVRKEQERTRATPSSQVSNDVATNIPPHMKDDKQACDADLPIWLAIKYKYEKSAPIVKPCRVDAFRNRYHEDHYDDDARPKGESNAKKAENV</sequence>